<keyword evidence="8" id="KW-0498">Mitosis</keyword>
<dbReference type="GO" id="GO:0005694">
    <property type="term" value="C:chromosome"/>
    <property type="evidence" value="ECO:0007669"/>
    <property type="project" value="UniProtKB-SubCell"/>
</dbReference>
<keyword evidence="9" id="KW-0226">DNA condensation</keyword>
<evidence type="ECO:0000256" key="8">
    <source>
        <dbReference type="ARBA" id="ARBA00022776"/>
    </source>
</evidence>
<evidence type="ECO:0000256" key="4">
    <source>
        <dbReference type="ARBA" id="ARBA00016065"/>
    </source>
</evidence>
<accession>A0ABD2C1M6</accession>
<dbReference type="Proteomes" id="UP001607302">
    <property type="component" value="Unassembled WGS sequence"/>
</dbReference>
<feature type="compositionally biased region" description="Basic and acidic residues" evidence="11">
    <location>
        <begin position="178"/>
        <end position="191"/>
    </location>
</feature>
<keyword evidence="7" id="KW-0132">Cell division</keyword>
<keyword evidence="5" id="KW-0158">Chromosome</keyword>
<evidence type="ECO:0000256" key="11">
    <source>
        <dbReference type="SAM" id="MobiDB-lite"/>
    </source>
</evidence>
<dbReference type="Pfam" id="PF05786">
    <property type="entry name" value="Cnd2"/>
    <property type="match status" value="2"/>
</dbReference>
<dbReference type="AlphaFoldDB" id="A0ABD2C1M6"/>
<dbReference type="EMBL" id="JAUDFV010000025">
    <property type="protein sequence ID" value="KAL2738937.1"/>
    <property type="molecule type" value="Genomic_DNA"/>
</dbReference>
<evidence type="ECO:0000256" key="9">
    <source>
        <dbReference type="ARBA" id="ARBA00023067"/>
    </source>
</evidence>
<sequence length="678" mass="77699">MARKSLANVAIESNMSNFSATSSPLRRKSIVIQKSLSALLENDDEAERLALRRDATLSTPLSTKVNEKRRSLGLGFLAQMSEPQMSELISQCIKLNAENKINAKNAFSLEMIDFMTFMVTKRNSELTNLQVASTSLDVCTKIYGFRVDGIYTEILKMVGALERQKDDDSNGEPIQFENTEKNEEGKTETQMKKKKKKNKCKILITEDAINGSVETMLPSRMIIGSGDLCSSDMLYQIILPHHANLGFYHNTYNDIILDKLNETEKENENSPKYTISAIENFSELDICPSVSDFEFLKWSPEDEPEDRPLIQENNENRFQFDLEASIPSADEEEFESMNYFNMQEDTSNRELCMRNRQQAENIVDFRKVMTEHIPEYQKTSEYSFIQKNNINLIHWAGPSYWKVKTFNKFASNSKVIETCHQVALKKKKQIELKYADDAKSDLEQKFLPSQGGVKLLVKTARIDWTEEKITLPEDIHYDASQIIKLYLCPLIFANPRKKDLTNTMQFPEDIEDYDYNNENDVSNFCPGIDTDCNMDERNDFDELRDGDENIVGSQGAFINDNLVTAPTLTNKIFLQYPLRAKKIDMRQLKKTIWKSLTKTSNKTNTDTEKRDQNESTNQIMESKQFNTVYKTLPNELSKLNIEALSVPIAIVSLLHLANEKCLKLSSLPDMSDIIVEGN</sequence>
<comment type="subcellular location">
    <subcellularLocation>
        <location evidence="1">Chromosome</location>
    </subcellularLocation>
    <subcellularLocation>
        <location evidence="2">Cytoplasm</location>
    </subcellularLocation>
</comment>
<dbReference type="InterPro" id="IPR022816">
    <property type="entry name" value="Condensin_barren_su2"/>
</dbReference>
<evidence type="ECO:0000256" key="7">
    <source>
        <dbReference type="ARBA" id="ARBA00022618"/>
    </source>
</evidence>
<proteinExistence type="inferred from homology"/>
<reference evidence="12 13" key="1">
    <citation type="journal article" date="2024" name="Ann. Entomol. Soc. Am.">
        <title>Genomic analyses of the southern and eastern yellowjacket wasps (Hymenoptera: Vespidae) reveal evolutionary signatures of social life.</title>
        <authorList>
            <person name="Catto M.A."/>
            <person name="Caine P.B."/>
            <person name="Orr S.E."/>
            <person name="Hunt B.G."/>
            <person name="Goodisman M.A.D."/>
        </authorList>
    </citation>
    <scope>NUCLEOTIDE SEQUENCE [LARGE SCALE GENOMIC DNA]</scope>
    <source>
        <strain evidence="12">233</strain>
        <tissue evidence="12">Head and thorax</tissue>
    </source>
</reference>
<gene>
    <name evidence="12" type="ORF">V1478_001503</name>
</gene>
<evidence type="ECO:0000256" key="5">
    <source>
        <dbReference type="ARBA" id="ARBA00022454"/>
    </source>
</evidence>
<name>A0ABD2C1M6_VESSQ</name>
<protein>
    <recommendedName>
        <fullName evidence="4">Condensin complex subunit 2</fullName>
    </recommendedName>
</protein>
<evidence type="ECO:0000256" key="3">
    <source>
        <dbReference type="ARBA" id="ARBA00009471"/>
    </source>
</evidence>
<feature type="region of interest" description="Disordered" evidence="11">
    <location>
        <begin position="600"/>
        <end position="619"/>
    </location>
</feature>
<evidence type="ECO:0000313" key="13">
    <source>
        <dbReference type="Proteomes" id="UP001607302"/>
    </source>
</evidence>
<evidence type="ECO:0000256" key="1">
    <source>
        <dbReference type="ARBA" id="ARBA00004286"/>
    </source>
</evidence>
<comment type="caution">
    <text evidence="12">The sequence shown here is derived from an EMBL/GenBank/DDBJ whole genome shotgun (WGS) entry which is preliminary data.</text>
</comment>
<evidence type="ECO:0000256" key="2">
    <source>
        <dbReference type="ARBA" id="ARBA00004496"/>
    </source>
</evidence>
<dbReference type="GO" id="GO:0051301">
    <property type="term" value="P:cell division"/>
    <property type="evidence" value="ECO:0007669"/>
    <property type="project" value="UniProtKB-KW"/>
</dbReference>
<evidence type="ECO:0000256" key="6">
    <source>
        <dbReference type="ARBA" id="ARBA00022490"/>
    </source>
</evidence>
<evidence type="ECO:0000313" key="12">
    <source>
        <dbReference type="EMBL" id="KAL2738937.1"/>
    </source>
</evidence>
<keyword evidence="6" id="KW-0963">Cytoplasm</keyword>
<dbReference type="PANTHER" id="PTHR13108">
    <property type="entry name" value="CONDENSIN COMPLEX SUBUNIT 2"/>
    <property type="match status" value="1"/>
</dbReference>
<dbReference type="PANTHER" id="PTHR13108:SF9">
    <property type="entry name" value="CONDENSIN COMPLEX SUBUNIT 2"/>
    <property type="match status" value="1"/>
</dbReference>
<dbReference type="GO" id="GO:0005737">
    <property type="term" value="C:cytoplasm"/>
    <property type="evidence" value="ECO:0007669"/>
    <property type="project" value="UniProtKB-SubCell"/>
</dbReference>
<dbReference type="GO" id="GO:0030261">
    <property type="term" value="P:chromosome condensation"/>
    <property type="evidence" value="ECO:0007669"/>
    <property type="project" value="UniProtKB-KW"/>
</dbReference>
<organism evidence="12 13">
    <name type="scientific">Vespula squamosa</name>
    <name type="common">Southern yellow jacket</name>
    <name type="synonym">Wasp</name>
    <dbReference type="NCBI Taxonomy" id="30214"/>
    <lineage>
        <taxon>Eukaryota</taxon>
        <taxon>Metazoa</taxon>
        <taxon>Ecdysozoa</taxon>
        <taxon>Arthropoda</taxon>
        <taxon>Hexapoda</taxon>
        <taxon>Insecta</taxon>
        <taxon>Pterygota</taxon>
        <taxon>Neoptera</taxon>
        <taxon>Endopterygota</taxon>
        <taxon>Hymenoptera</taxon>
        <taxon>Apocrita</taxon>
        <taxon>Aculeata</taxon>
        <taxon>Vespoidea</taxon>
        <taxon>Vespidae</taxon>
        <taxon>Vespinae</taxon>
        <taxon>Vespula</taxon>
    </lineage>
</organism>
<comment type="similarity">
    <text evidence="3">Belongs to the CND2 (condensin subunit 2) family.</text>
</comment>
<keyword evidence="10" id="KW-0131">Cell cycle</keyword>
<feature type="region of interest" description="Disordered" evidence="11">
    <location>
        <begin position="165"/>
        <end position="193"/>
    </location>
</feature>
<keyword evidence="13" id="KW-1185">Reference proteome</keyword>
<evidence type="ECO:0000256" key="10">
    <source>
        <dbReference type="ARBA" id="ARBA00023306"/>
    </source>
</evidence>